<dbReference type="CDD" id="cd03396">
    <property type="entry name" value="PAP2_like_6"/>
    <property type="match status" value="1"/>
</dbReference>
<feature type="transmembrane region" description="Helical" evidence="1">
    <location>
        <begin position="175"/>
        <end position="194"/>
    </location>
</feature>
<feature type="transmembrane region" description="Helical" evidence="1">
    <location>
        <begin position="12"/>
        <end position="30"/>
    </location>
</feature>
<organism evidence="3 4">
    <name type="scientific">Alishewanella maricola</name>
    <dbReference type="NCBI Taxonomy" id="2795740"/>
    <lineage>
        <taxon>Bacteria</taxon>
        <taxon>Pseudomonadati</taxon>
        <taxon>Pseudomonadota</taxon>
        <taxon>Gammaproteobacteria</taxon>
        <taxon>Alteromonadales</taxon>
        <taxon>Alteromonadaceae</taxon>
        <taxon>Alishewanella</taxon>
    </lineage>
</organism>
<comment type="caution">
    <text evidence="3">The sequence shown here is derived from an EMBL/GenBank/DDBJ whole genome shotgun (WGS) entry which is preliminary data.</text>
</comment>
<keyword evidence="1" id="KW-1133">Transmembrane helix</keyword>
<dbReference type="RefSeq" id="WP_226750903.1">
    <property type="nucleotide sequence ID" value="NZ_JAEINI020000004.1"/>
</dbReference>
<dbReference type="SUPFAM" id="SSF48317">
    <property type="entry name" value="Acid phosphatase/Vanadium-dependent haloperoxidase"/>
    <property type="match status" value="1"/>
</dbReference>
<evidence type="ECO:0000259" key="2">
    <source>
        <dbReference type="Pfam" id="PF01569"/>
    </source>
</evidence>
<keyword evidence="4" id="KW-1185">Reference proteome</keyword>
<feature type="domain" description="Phosphatidic acid phosphatase type 2/haloperoxidase" evidence="2">
    <location>
        <begin position="95"/>
        <end position="225"/>
    </location>
</feature>
<dbReference type="InterPro" id="IPR036938">
    <property type="entry name" value="PAP2/HPO_sf"/>
</dbReference>
<evidence type="ECO:0000313" key="4">
    <source>
        <dbReference type="Proteomes" id="UP000633814"/>
    </source>
</evidence>
<gene>
    <name evidence="3" type="ORF">JAO78_008280</name>
</gene>
<feature type="transmembrane region" description="Helical" evidence="1">
    <location>
        <begin position="206"/>
        <end position="224"/>
    </location>
</feature>
<proteinExistence type="predicted"/>
<dbReference type="InterPro" id="IPR000326">
    <property type="entry name" value="PAP2/HPO"/>
</dbReference>
<feature type="transmembrane region" description="Helical" evidence="1">
    <location>
        <begin position="65"/>
        <end position="83"/>
    </location>
</feature>
<dbReference type="Pfam" id="PF01569">
    <property type="entry name" value="PAP2"/>
    <property type="match status" value="1"/>
</dbReference>
<accession>A0ABS8C3C1</accession>
<protein>
    <submittedName>
        <fullName evidence="3">Phosphatase PAP2 family protein</fullName>
    </submittedName>
</protein>
<dbReference type="Proteomes" id="UP000633814">
    <property type="component" value="Unassembled WGS sequence"/>
</dbReference>
<feature type="transmembrane region" description="Helical" evidence="1">
    <location>
        <begin position="150"/>
        <end position="168"/>
    </location>
</feature>
<dbReference type="EMBL" id="JAEINI020000004">
    <property type="protein sequence ID" value="MCB5226811.1"/>
    <property type="molecule type" value="Genomic_DNA"/>
</dbReference>
<evidence type="ECO:0000313" key="3">
    <source>
        <dbReference type="EMBL" id="MCB5226811.1"/>
    </source>
</evidence>
<name>A0ABS8C3C1_9ALTE</name>
<keyword evidence="1" id="KW-0812">Transmembrane</keyword>
<feature type="transmembrane region" description="Helical" evidence="1">
    <location>
        <begin position="95"/>
        <end position="112"/>
    </location>
</feature>
<reference evidence="3 4" key="1">
    <citation type="submission" date="2021-10" db="EMBL/GenBank/DDBJ databases">
        <title>Alishewanella koreense sp. nov. isolated from seawater of southwestern coast in South Korea and the proposal for the reclassification of Rheinheimera perlucida and Rheinheimera tuosuensis as Arsukibacterium perlucida and Arsukibacterium tuosuensis.</title>
        <authorList>
            <person name="Kim K.H."/>
            <person name="Ruan W."/>
            <person name="Kim K.R."/>
            <person name="Baek J.H."/>
            <person name="Jeon C.O."/>
        </authorList>
    </citation>
    <scope>NUCLEOTIDE SEQUENCE [LARGE SCALE GENOMIC DNA]</scope>
    <source>
        <strain evidence="3 4">16-MA</strain>
    </source>
</reference>
<sequence>MLVRQFFLNRTMLGLLVAYAVIMAVLDYAGGDLWFARFLYSLEGQQWLLREHWLTQTVLHEGARSLNYILVLAVLLTTLYYGLQATRYPTKARAYAALSLSLATSFFIVAYLKTITNVACPWDLLAFGGSEPYIHYLQIKPSFLPYHRCFPAGHASVGFAWVALYFFFDKTAPTWRFSGLALGLVAGSVLGMAQQLRGAHFLSHDLTTLLLCLGCSRFCFMLFFKTETSWVAHTS</sequence>
<keyword evidence="1" id="KW-0472">Membrane</keyword>
<evidence type="ECO:0000256" key="1">
    <source>
        <dbReference type="SAM" id="Phobius"/>
    </source>
</evidence>